<evidence type="ECO:0000313" key="1">
    <source>
        <dbReference type="EMBL" id="MFH4982307.1"/>
    </source>
</evidence>
<comment type="caution">
    <text evidence="1">The sequence shown here is derived from an EMBL/GenBank/DDBJ whole genome shotgun (WGS) entry which is preliminary data.</text>
</comment>
<dbReference type="AlphaFoldDB" id="A0ABD6EZS5"/>
<proteinExistence type="predicted"/>
<dbReference type="Proteomes" id="UP001608902">
    <property type="component" value="Unassembled WGS sequence"/>
</dbReference>
<keyword evidence="2" id="KW-1185">Reference proteome</keyword>
<accession>A0ABD6EZS5</accession>
<gene>
    <name evidence="1" type="ORF">AB6A40_009016</name>
</gene>
<sequence>MLKEVTSQSPEGVRHCTPAFSLNNPVLRLMWSQSFAALAAAGTNSSSISNGTLIQPEISVLKSSATAFFC</sequence>
<organism evidence="1 2">
    <name type="scientific">Gnathostoma spinigerum</name>
    <dbReference type="NCBI Taxonomy" id="75299"/>
    <lineage>
        <taxon>Eukaryota</taxon>
        <taxon>Metazoa</taxon>
        <taxon>Ecdysozoa</taxon>
        <taxon>Nematoda</taxon>
        <taxon>Chromadorea</taxon>
        <taxon>Rhabditida</taxon>
        <taxon>Spirurina</taxon>
        <taxon>Gnathostomatomorpha</taxon>
        <taxon>Gnathostomatoidea</taxon>
        <taxon>Gnathostomatidae</taxon>
        <taxon>Gnathostoma</taxon>
    </lineage>
</organism>
<protein>
    <submittedName>
        <fullName evidence="1">Uncharacterized protein</fullName>
    </submittedName>
</protein>
<name>A0ABD6EZS5_9BILA</name>
<reference evidence="1 2" key="1">
    <citation type="submission" date="2024-08" db="EMBL/GenBank/DDBJ databases">
        <title>Gnathostoma spinigerum genome.</title>
        <authorList>
            <person name="Gonzalez-Bertolin B."/>
            <person name="Monzon S."/>
            <person name="Zaballos A."/>
            <person name="Jimenez P."/>
            <person name="Dekumyoy P."/>
            <person name="Varona S."/>
            <person name="Cuesta I."/>
            <person name="Sumanam S."/>
            <person name="Adisakwattana P."/>
            <person name="Gasser R.B."/>
            <person name="Hernandez-Gonzalez A."/>
            <person name="Young N.D."/>
            <person name="Perteguer M.J."/>
        </authorList>
    </citation>
    <scope>NUCLEOTIDE SEQUENCE [LARGE SCALE GENOMIC DNA]</scope>
    <source>
        <strain evidence="1">AL3</strain>
        <tissue evidence="1">Liver</tissue>
    </source>
</reference>
<evidence type="ECO:0000313" key="2">
    <source>
        <dbReference type="Proteomes" id="UP001608902"/>
    </source>
</evidence>
<dbReference type="EMBL" id="JBGFUD010008976">
    <property type="protein sequence ID" value="MFH4982307.1"/>
    <property type="molecule type" value="Genomic_DNA"/>
</dbReference>